<organism evidence="1 2">
    <name type="scientific">Channa striata</name>
    <name type="common">Snakehead murrel</name>
    <name type="synonym">Ophicephalus striatus</name>
    <dbReference type="NCBI Taxonomy" id="64152"/>
    <lineage>
        <taxon>Eukaryota</taxon>
        <taxon>Metazoa</taxon>
        <taxon>Chordata</taxon>
        <taxon>Craniata</taxon>
        <taxon>Vertebrata</taxon>
        <taxon>Euteleostomi</taxon>
        <taxon>Actinopterygii</taxon>
        <taxon>Neopterygii</taxon>
        <taxon>Teleostei</taxon>
        <taxon>Neoteleostei</taxon>
        <taxon>Acanthomorphata</taxon>
        <taxon>Anabantaria</taxon>
        <taxon>Anabantiformes</taxon>
        <taxon>Channoidei</taxon>
        <taxon>Channidae</taxon>
        <taxon>Channa</taxon>
    </lineage>
</organism>
<name>A0AA88MMN8_CHASR</name>
<dbReference type="Proteomes" id="UP001187415">
    <property type="component" value="Unassembled WGS sequence"/>
</dbReference>
<accession>A0AA88MMN8</accession>
<dbReference type="AlphaFoldDB" id="A0AA88MMN8"/>
<reference evidence="1" key="1">
    <citation type="submission" date="2023-07" db="EMBL/GenBank/DDBJ databases">
        <title>Chromosome-level Genome Assembly of Striped Snakehead (Channa striata).</title>
        <authorList>
            <person name="Liu H."/>
        </authorList>
    </citation>
    <scope>NUCLEOTIDE SEQUENCE</scope>
    <source>
        <strain evidence="1">Gz</strain>
        <tissue evidence="1">Muscle</tissue>
    </source>
</reference>
<evidence type="ECO:0000313" key="1">
    <source>
        <dbReference type="EMBL" id="KAK2839797.1"/>
    </source>
</evidence>
<proteinExistence type="predicted"/>
<protein>
    <submittedName>
        <fullName evidence="1">Uncharacterized protein</fullName>
    </submittedName>
</protein>
<sequence length="72" mass="8274">MKTEVTEANRRCGPSINCKLMSQKCQKHILLLENKVLSHDFEQPYAGQTGTESMIHTDLWDNLHPESQLFAM</sequence>
<comment type="caution">
    <text evidence="1">The sequence shown here is derived from an EMBL/GenBank/DDBJ whole genome shotgun (WGS) entry which is preliminary data.</text>
</comment>
<evidence type="ECO:0000313" key="2">
    <source>
        <dbReference type="Proteomes" id="UP001187415"/>
    </source>
</evidence>
<gene>
    <name evidence="1" type="ORF">Q5P01_013537</name>
</gene>
<keyword evidence="2" id="KW-1185">Reference proteome</keyword>
<dbReference type="EMBL" id="JAUPFM010000010">
    <property type="protein sequence ID" value="KAK2839797.1"/>
    <property type="molecule type" value="Genomic_DNA"/>
</dbReference>